<feature type="domain" description="Flagellin N-terminal" evidence="5">
    <location>
        <begin position="9"/>
        <end position="143"/>
    </location>
</feature>
<feature type="compositionally biased region" description="Polar residues" evidence="4">
    <location>
        <begin position="210"/>
        <end position="224"/>
    </location>
</feature>
<comment type="similarity">
    <text evidence="1 3">Belongs to the bacterial flagellin family.</text>
</comment>
<dbReference type="Gene3D" id="1.20.1330.10">
    <property type="entry name" value="f41 fragment of flagellin, N-terminal domain"/>
    <property type="match status" value="1"/>
</dbReference>
<dbReference type="GO" id="GO:0005198">
    <property type="term" value="F:structural molecule activity"/>
    <property type="evidence" value="ECO:0007669"/>
    <property type="project" value="UniProtKB-UniRule"/>
</dbReference>
<organism evidence="7 8">
    <name type="scientific">Tranquillimonas alkanivorans</name>
    <dbReference type="NCBI Taxonomy" id="441119"/>
    <lineage>
        <taxon>Bacteria</taxon>
        <taxon>Pseudomonadati</taxon>
        <taxon>Pseudomonadota</taxon>
        <taxon>Alphaproteobacteria</taxon>
        <taxon>Rhodobacterales</taxon>
        <taxon>Roseobacteraceae</taxon>
        <taxon>Tranquillimonas</taxon>
    </lineage>
</organism>
<dbReference type="Pfam" id="PF00669">
    <property type="entry name" value="Flagellin_N"/>
    <property type="match status" value="1"/>
</dbReference>
<name>A0A1I5S4P2_9RHOB</name>
<gene>
    <name evidence="7" type="ORF">SAMN04488047_11042</name>
</gene>
<evidence type="ECO:0000256" key="4">
    <source>
        <dbReference type="SAM" id="MobiDB-lite"/>
    </source>
</evidence>
<comment type="subcellular location">
    <subcellularLocation>
        <location evidence="3">Secreted</location>
    </subcellularLocation>
    <subcellularLocation>
        <location evidence="3">Bacterial flagellum</location>
    </subcellularLocation>
</comment>
<dbReference type="EMBL" id="FOXA01000010">
    <property type="protein sequence ID" value="SFP65725.1"/>
    <property type="molecule type" value="Genomic_DNA"/>
</dbReference>
<evidence type="ECO:0000259" key="6">
    <source>
        <dbReference type="Pfam" id="PF00700"/>
    </source>
</evidence>
<dbReference type="SUPFAM" id="SSF64518">
    <property type="entry name" value="Phase 1 flagellin"/>
    <property type="match status" value="1"/>
</dbReference>
<keyword evidence="8" id="KW-1185">Reference proteome</keyword>
<feature type="region of interest" description="Disordered" evidence="4">
    <location>
        <begin position="210"/>
        <end position="229"/>
    </location>
</feature>
<evidence type="ECO:0000256" key="2">
    <source>
        <dbReference type="ARBA" id="ARBA00023143"/>
    </source>
</evidence>
<dbReference type="Pfam" id="PF00700">
    <property type="entry name" value="Flagellin_C"/>
    <property type="match status" value="1"/>
</dbReference>
<reference evidence="7 8" key="1">
    <citation type="submission" date="2016-10" db="EMBL/GenBank/DDBJ databases">
        <authorList>
            <person name="de Groot N.N."/>
        </authorList>
    </citation>
    <scope>NUCLEOTIDE SEQUENCE [LARGE SCALE GENOMIC DNA]</scope>
    <source>
        <strain evidence="7 8">DSM 19547</strain>
    </source>
</reference>
<dbReference type="RefSeq" id="WP_093422601.1">
    <property type="nucleotide sequence ID" value="NZ_FOXA01000010.1"/>
</dbReference>
<feature type="domain" description="Flagellin C-terminal" evidence="6">
    <location>
        <begin position="285"/>
        <end position="359"/>
    </location>
</feature>
<dbReference type="Proteomes" id="UP000199356">
    <property type="component" value="Unassembled WGS sequence"/>
</dbReference>
<keyword evidence="7" id="KW-0282">Flagellum</keyword>
<keyword evidence="7" id="KW-0969">Cilium</keyword>
<dbReference type="InterPro" id="IPR001029">
    <property type="entry name" value="Flagellin_N"/>
</dbReference>
<dbReference type="STRING" id="441119.SAMN04488047_11042"/>
<dbReference type="InterPro" id="IPR001492">
    <property type="entry name" value="Flagellin"/>
</dbReference>
<dbReference type="GO" id="GO:0009288">
    <property type="term" value="C:bacterial-type flagellum"/>
    <property type="evidence" value="ECO:0007669"/>
    <property type="project" value="UniProtKB-SubCell"/>
</dbReference>
<dbReference type="PANTHER" id="PTHR42792">
    <property type="entry name" value="FLAGELLIN"/>
    <property type="match status" value="1"/>
</dbReference>
<dbReference type="InterPro" id="IPR046358">
    <property type="entry name" value="Flagellin_C"/>
</dbReference>
<keyword evidence="2 3" id="KW-0975">Bacterial flagellum</keyword>
<dbReference type="AlphaFoldDB" id="A0A1I5S4P2"/>
<evidence type="ECO:0000256" key="3">
    <source>
        <dbReference type="RuleBase" id="RU362073"/>
    </source>
</evidence>
<evidence type="ECO:0000256" key="1">
    <source>
        <dbReference type="ARBA" id="ARBA00005709"/>
    </source>
</evidence>
<evidence type="ECO:0000259" key="5">
    <source>
        <dbReference type="Pfam" id="PF00669"/>
    </source>
</evidence>
<evidence type="ECO:0000313" key="7">
    <source>
        <dbReference type="EMBL" id="SFP65725.1"/>
    </source>
</evidence>
<dbReference type="OrthoDB" id="7312911at2"/>
<protein>
    <recommendedName>
        <fullName evidence="3">Flagellin</fullName>
    </recommendedName>
</protein>
<comment type="function">
    <text evidence="3">Flagellin is the subunit protein which polymerizes to form the filaments of bacterial flagella.</text>
</comment>
<accession>A0A1I5S4P2</accession>
<sequence length="360" mass="38460">MSSIVNTFSSYYAGLSQRRTVAELNGELTRAAEEVSTGLKADVYRALGRRSAESLSLHDGIRRTEDFVTSNTLLSGRLDIAASALKSVRETGQEVLDLAASNRSAPSHTATTLQSTARAALEALQPQLNASYNRTSLFAGTATAGAPVQPWSEVNPGTGLSPQEVLEGVVGGGFADAADAAAKAAEVAALFDGSNADRPERNFKATFYNGTPQAQADGTPSPRQSARVAEDETLEYGVQANDPAFRDLLRGLSMMAAVDVSRIEDPNAYAAWMEEAFDALQSGTQGVLEAETRLGAQQARLERTLTGQQDRMALYNSQVLELEGVDPYEAASRMSELQTQLEASYAVTARLSKLSFLNFM</sequence>
<dbReference type="PANTHER" id="PTHR42792:SF1">
    <property type="entry name" value="FLAGELLAR HOOK-ASSOCIATED PROTEIN 3"/>
    <property type="match status" value="1"/>
</dbReference>
<keyword evidence="3" id="KW-0964">Secreted</keyword>
<proteinExistence type="inferred from homology"/>
<keyword evidence="7" id="KW-0966">Cell projection</keyword>
<dbReference type="GO" id="GO:0005576">
    <property type="term" value="C:extracellular region"/>
    <property type="evidence" value="ECO:0007669"/>
    <property type="project" value="UniProtKB-SubCell"/>
</dbReference>
<evidence type="ECO:0000313" key="8">
    <source>
        <dbReference type="Proteomes" id="UP000199356"/>
    </source>
</evidence>